<evidence type="ECO:0000256" key="3">
    <source>
        <dbReference type="ARBA" id="ARBA00022692"/>
    </source>
</evidence>
<gene>
    <name evidence="8" type="ORF">B0H94_11022</name>
</gene>
<proteinExistence type="inferred from homology"/>
<evidence type="ECO:0000256" key="5">
    <source>
        <dbReference type="ARBA" id="ARBA00023136"/>
    </source>
</evidence>
<keyword evidence="3 6" id="KW-0812">Transmembrane</keyword>
<feature type="transmembrane region" description="Helical" evidence="6">
    <location>
        <begin position="197"/>
        <end position="223"/>
    </location>
</feature>
<organism evidence="8 9">
    <name type="scientific">Salsuginibacillus halophilus</name>
    <dbReference type="NCBI Taxonomy" id="517424"/>
    <lineage>
        <taxon>Bacteria</taxon>
        <taxon>Bacillati</taxon>
        <taxon>Bacillota</taxon>
        <taxon>Bacilli</taxon>
        <taxon>Bacillales</taxon>
        <taxon>Bacillaceae</taxon>
        <taxon>Salsuginibacillus</taxon>
    </lineage>
</organism>
<comment type="subcellular location">
    <subcellularLocation>
        <location evidence="1">Membrane</location>
        <topology evidence="1">Multi-pass membrane protein</topology>
    </subcellularLocation>
</comment>
<dbReference type="InterPro" id="IPR003834">
    <property type="entry name" value="Cyt_c_assmbl_TM_dom"/>
</dbReference>
<dbReference type="Pfam" id="PF02683">
    <property type="entry name" value="DsbD_TM"/>
    <property type="match status" value="1"/>
</dbReference>
<evidence type="ECO:0000313" key="8">
    <source>
        <dbReference type="EMBL" id="PSL43547.1"/>
    </source>
</evidence>
<dbReference type="OrthoDB" id="9803065at2"/>
<protein>
    <submittedName>
        <fullName evidence="8">Cytochrome c-type biogenesis protein</fullName>
    </submittedName>
</protein>
<dbReference type="PANTHER" id="PTHR31272">
    <property type="entry name" value="CYTOCHROME C-TYPE BIOGENESIS PROTEIN HI_1454-RELATED"/>
    <property type="match status" value="1"/>
</dbReference>
<reference evidence="8 9" key="1">
    <citation type="submission" date="2018-03" db="EMBL/GenBank/DDBJ databases">
        <title>Genomic Encyclopedia of Type Strains, Phase III (KMG-III): the genomes of soil and plant-associated and newly described type strains.</title>
        <authorList>
            <person name="Whitman W."/>
        </authorList>
    </citation>
    <scope>NUCLEOTIDE SEQUENCE [LARGE SCALE GENOMIC DNA]</scope>
    <source>
        <strain evidence="8 9">CGMCC 1.07653</strain>
    </source>
</reference>
<feature type="transmembrane region" description="Helical" evidence="6">
    <location>
        <begin position="167"/>
        <end position="185"/>
    </location>
</feature>
<comment type="caution">
    <text evidence="8">The sequence shown here is derived from an EMBL/GenBank/DDBJ whole genome shotgun (WGS) entry which is preliminary data.</text>
</comment>
<comment type="similarity">
    <text evidence="2">Belongs to the DsbD family.</text>
</comment>
<dbReference type="GO" id="GO:0016020">
    <property type="term" value="C:membrane"/>
    <property type="evidence" value="ECO:0007669"/>
    <property type="project" value="UniProtKB-SubCell"/>
</dbReference>
<sequence>MTEVTILLAFGAGLLAFISPCTLPLYPSFISYITGASVNELKTNRGLWPITLKHSILFCLGFSLVYYVLGFSASAVGSMFTDYQMLIQQLGGIFLVLVGLFLTGILQPSLLMSEKRMTSFMPKKTSAFSTFVIGIIFGAGWTPCIGPIFGTIMYHSAAYPDQAFVNITSYALGFSLPFIAMGFALGKVSVITKYSSLFMKIGGAFIIAIGIMVFFDWIIYINIWSQQLQNMLLN</sequence>
<name>A0A2P8HBE8_9BACI</name>
<dbReference type="Proteomes" id="UP000242310">
    <property type="component" value="Unassembled WGS sequence"/>
</dbReference>
<dbReference type="EMBL" id="PYAV01000010">
    <property type="protein sequence ID" value="PSL43547.1"/>
    <property type="molecule type" value="Genomic_DNA"/>
</dbReference>
<keyword evidence="9" id="KW-1185">Reference proteome</keyword>
<keyword evidence="4 6" id="KW-1133">Transmembrane helix</keyword>
<feature type="transmembrane region" description="Helical" evidence="6">
    <location>
        <begin position="127"/>
        <end position="155"/>
    </location>
</feature>
<evidence type="ECO:0000259" key="7">
    <source>
        <dbReference type="Pfam" id="PF02683"/>
    </source>
</evidence>
<feature type="domain" description="Cytochrome C biogenesis protein transmembrane" evidence="7">
    <location>
        <begin position="4"/>
        <end position="188"/>
    </location>
</feature>
<evidence type="ECO:0000256" key="6">
    <source>
        <dbReference type="SAM" id="Phobius"/>
    </source>
</evidence>
<accession>A0A2P8HBE8</accession>
<evidence type="ECO:0000256" key="4">
    <source>
        <dbReference type="ARBA" id="ARBA00022989"/>
    </source>
</evidence>
<dbReference type="AlphaFoldDB" id="A0A2P8HBE8"/>
<feature type="transmembrane region" description="Helical" evidence="6">
    <location>
        <begin position="55"/>
        <end position="80"/>
    </location>
</feature>
<evidence type="ECO:0000313" key="9">
    <source>
        <dbReference type="Proteomes" id="UP000242310"/>
    </source>
</evidence>
<feature type="transmembrane region" description="Helical" evidence="6">
    <location>
        <begin position="86"/>
        <end position="106"/>
    </location>
</feature>
<feature type="transmembrane region" description="Helical" evidence="6">
    <location>
        <begin position="6"/>
        <end position="34"/>
    </location>
</feature>
<dbReference type="InterPro" id="IPR051790">
    <property type="entry name" value="Cytochrome_c-biogenesis_DsbD"/>
</dbReference>
<evidence type="ECO:0000256" key="1">
    <source>
        <dbReference type="ARBA" id="ARBA00004141"/>
    </source>
</evidence>
<evidence type="ECO:0000256" key="2">
    <source>
        <dbReference type="ARBA" id="ARBA00006143"/>
    </source>
</evidence>
<keyword evidence="5 6" id="KW-0472">Membrane</keyword>
<dbReference type="PANTHER" id="PTHR31272:SF4">
    <property type="entry name" value="CYTOCHROME C-TYPE BIOGENESIS PROTEIN HI_1454-RELATED"/>
    <property type="match status" value="1"/>
</dbReference>
<dbReference type="GO" id="GO:0017004">
    <property type="term" value="P:cytochrome complex assembly"/>
    <property type="evidence" value="ECO:0007669"/>
    <property type="project" value="InterPro"/>
</dbReference>
<dbReference type="RefSeq" id="WP_106589220.1">
    <property type="nucleotide sequence ID" value="NZ_PYAV01000010.1"/>
</dbReference>